<dbReference type="OrthoDB" id="8582979at2"/>
<proteinExistence type="predicted"/>
<dbReference type="Proteomes" id="UP000245634">
    <property type="component" value="Unassembled WGS sequence"/>
</dbReference>
<gene>
    <name evidence="2" type="ORF">C7459_109176</name>
</gene>
<dbReference type="PANTHER" id="PTHR36832:SF1">
    <property type="entry name" value="SLR1174 PROTEIN"/>
    <property type="match status" value="1"/>
</dbReference>
<feature type="transmembrane region" description="Helical" evidence="1">
    <location>
        <begin position="20"/>
        <end position="40"/>
    </location>
</feature>
<feature type="transmembrane region" description="Helical" evidence="1">
    <location>
        <begin position="114"/>
        <end position="132"/>
    </location>
</feature>
<dbReference type="Pfam" id="PF06182">
    <property type="entry name" value="ABC2_membrane_6"/>
    <property type="match status" value="1"/>
</dbReference>
<keyword evidence="1" id="KW-1133">Transmembrane helix</keyword>
<organism evidence="2 3">
    <name type="scientific">Tumebacillus permanentifrigoris</name>
    <dbReference type="NCBI Taxonomy" id="378543"/>
    <lineage>
        <taxon>Bacteria</taxon>
        <taxon>Bacillati</taxon>
        <taxon>Bacillota</taxon>
        <taxon>Bacilli</taxon>
        <taxon>Bacillales</taxon>
        <taxon>Alicyclobacillaceae</taxon>
        <taxon>Tumebacillus</taxon>
    </lineage>
</organism>
<feature type="transmembrane region" description="Helical" evidence="1">
    <location>
        <begin position="144"/>
        <end position="168"/>
    </location>
</feature>
<name>A0A316D9N5_9BACL</name>
<protein>
    <submittedName>
        <fullName evidence="2">ABC-2 type transport system permease protein</fullName>
    </submittedName>
</protein>
<feature type="transmembrane region" description="Helical" evidence="1">
    <location>
        <begin position="60"/>
        <end position="79"/>
    </location>
</feature>
<dbReference type="InterPro" id="IPR010390">
    <property type="entry name" value="ABC-2_transporter-like"/>
</dbReference>
<keyword evidence="1" id="KW-0472">Membrane</keyword>
<keyword evidence="3" id="KW-1185">Reference proteome</keyword>
<dbReference type="AlphaFoldDB" id="A0A316D9N5"/>
<dbReference type="PANTHER" id="PTHR36832">
    <property type="entry name" value="SLR1174 PROTEIN-RELATED"/>
    <property type="match status" value="1"/>
</dbReference>
<keyword evidence="1" id="KW-0812">Transmembrane</keyword>
<dbReference type="RefSeq" id="WP_109689541.1">
    <property type="nucleotide sequence ID" value="NZ_QGGL01000009.1"/>
</dbReference>
<dbReference type="EMBL" id="QGGL01000009">
    <property type="protein sequence ID" value="PWK12814.1"/>
    <property type="molecule type" value="Genomic_DNA"/>
</dbReference>
<evidence type="ECO:0000313" key="2">
    <source>
        <dbReference type="EMBL" id="PWK12814.1"/>
    </source>
</evidence>
<evidence type="ECO:0000313" key="3">
    <source>
        <dbReference type="Proteomes" id="UP000245634"/>
    </source>
</evidence>
<feature type="transmembrane region" description="Helical" evidence="1">
    <location>
        <begin position="180"/>
        <end position="200"/>
    </location>
</feature>
<evidence type="ECO:0000256" key="1">
    <source>
        <dbReference type="SAM" id="Phobius"/>
    </source>
</evidence>
<comment type="caution">
    <text evidence="2">The sequence shown here is derived from an EMBL/GenBank/DDBJ whole genome shotgun (WGS) entry which is preliminary data.</text>
</comment>
<accession>A0A316D9N5</accession>
<feature type="transmembrane region" description="Helical" evidence="1">
    <location>
        <begin position="220"/>
        <end position="249"/>
    </location>
</feature>
<sequence>MSLFWIFSRQNFYQQSAYRLNFWLEIAGIMLQIYVVYKLWNVLFEQTPESFGGITLPQMLTYAVLGMLLGSILSIGEGVHTYIQSQVRMGQITSDLMKPVDFIVHMMARDFGQIFVRLLFFLLPPMVLSYLMFDMVVPTSPAQIAAFVVAVVQAWVILFFCNFMFGLISFKTLDLMGFSFTYFALVRFASGQIVPLWMYPDVLQPILNFLPFKSVFYTPLAIYNGVLNGSAMTTALLVQTAWMVGLFAVARLVWGRIHHSLIVQGG</sequence>
<reference evidence="2 3" key="1">
    <citation type="submission" date="2018-05" db="EMBL/GenBank/DDBJ databases">
        <title>Genomic Encyclopedia of Type Strains, Phase IV (KMG-IV): sequencing the most valuable type-strain genomes for metagenomic binning, comparative biology and taxonomic classification.</title>
        <authorList>
            <person name="Goeker M."/>
        </authorList>
    </citation>
    <scope>NUCLEOTIDE SEQUENCE [LARGE SCALE GENOMIC DNA]</scope>
    <source>
        <strain evidence="2 3">DSM 18773</strain>
    </source>
</reference>